<protein>
    <recommendedName>
        <fullName evidence="5">Hsp70 protein</fullName>
    </recommendedName>
</protein>
<organism evidence="3 4">
    <name type="scientific">Micromonospora kangleipakensis</name>
    <dbReference type="NCBI Taxonomy" id="1077942"/>
    <lineage>
        <taxon>Bacteria</taxon>
        <taxon>Bacillati</taxon>
        <taxon>Actinomycetota</taxon>
        <taxon>Actinomycetes</taxon>
        <taxon>Micromonosporales</taxon>
        <taxon>Micromonosporaceae</taxon>
        <taxon>Micromonospora</taxon>
    </lineage>
</organism>
<proteinExistence type="predicted"/>
<feature type="transmembrane region" description="Helical" evidence="2">
    <location>
        <begin position="461"/>
        <end position="480"/>
    </location>
</feature>
<keyword evidence="2" id="KW-0472">Membrane</keyword>
<evidence type="ECO:0000256" key="1">
    <source>
        <dbReference type="SAM" id="MobiDB-lite"/>
    </source>
</evidence>
<evidence type="ECO:0008006" key="5">
    <source>
        <dbReference type="Google" id="ProtNLM"/>
    </source>
</evidence>
<gene>
    <name evidence="3" type="ORF">EV384_4776</name>
</gene>
<evidence type="ECO:0000256" key="2">
    <source>
        <dbReference type="SAM" id="Phobius"/>
    </source>
</evidence>
<name>A0A4Q8BE07_9ACTN</name>
<keyword evidence="2" id="KW-0812">Transmembrane</keyword>
<feature type="compositionally biased region" description="Basic and acidic residues" evidence="1">
    <location>
        <begin position="210"/>
        <end position="219"/>
    </location>
</feature>
<reference evidence="3 4" key="1">
    <citation type="submission" date="2019-02" db="EMBL/GenBank/DDBJ databases">
        <title>Sequencing the genomes of 1000 actinobacteria strains.</title>
        <authorList>
            <person name="Klenk H.-P."/>
        </authorList>
    </citation>
    <scope>NUCLEOTIDE SEQUENCE [LARGE SCALE GENOMIC DNA]</scope>
    <source>
        <strain evidence="3 4">DSM 45612</strain>
    </source>
</reference>
<dbReference type="EMBL" id="SHLD01000001">
    <property type="protein sequence ID" value="RZU76152.1"/>
    <property type="molecule type" value="Genomic_DNA"/>
</dbReference>
<dbReference type="AlphaFoldDB" id="A0A4Q8BE07"/>
<feature type="transmembrane region" description="Helical" evidence="2">
    <location>
        <begin position="431"/>
        <end position="455"/>
    </location>
</feature>
<feature type="transmembrane region" description="Helical" evidence="2">
    <location>
        <begin position="386"/>
        <end position="410"/>
    </location>
</feature>
<dbReference type="Gene3D" id="3.90.640.10">
    <property type="entry name" value="Actin, Chain A, domain 4"/>
    <property type="match status" value="1"/>
</dbReference>
<sequence>MSVPGAHLCVDLASSAVAAIAWRDGIYVPILFDGKPTFAPAGILGADGLGTIVPDGKHSSHSPPDSGPTAAPSDHTAELLRQVAAVAGTQVGLIGSTTIVITPQWGPRRRNRLTQAAQRAGLPAPAMVTAPAALVAHVTAHQPSLPDGACVLVCETEVRPPRLTVLQINGGAWHDLATRTIPVAHIDDVLARQLQGSPAEQHHRSAAQGGREDDATRQVRESVRQARALLATQERAPVLLPHPRPPAVITRADLHAAAQPLTEQVPGAVAELLDTADVDAAHLAMVVAADTGGAPELPTQLAAATGVQPVIVNHPHAAASGALTLTATPLTAIAARLPRTRLRIRDLAAALIIGGCALALFVQAILTADVTTIGIRVIGARTSLPQLGTAAALAAVTALAVAQLAPTTWLAGSPTSRTDEPTTAALIRRSYLAAAALGTTAAAFLGLAAGTSLGIDYTPHLKWALTTAAPLGASAVLIALVAPRIPAADLPTWLGRARPVILPIMLAAAGMLLMRAAVSLTPPADLIPAPGLIGTAGAAILGAATALTATDHRTLRVITLPALSLGYAIVFTGATSGTLIIGYCLAILWWAIRLTAYTTRLAFPGATAKLRRLLDGDPAQPPELLAAEVRGRDENGGDAAR</sequence>
<keyword evidence="2" id="KW-1133">Transmembrane helix</keyword>
<feature type="region of interest" description="Disordered" evidence="1">
    <location>
        <begin position="195"/>
        <end position="219"/>
    </location>
</feature>
<keyword evidence="4" id="KW-1185">Reference proteome</keyword>
<dbReference type="Gene3D" id="3.30.420.40">
    <property type="match status" value="2"/>
</dbReference>
<accession>A0A4Q8BE07</accession>
<evidence type="ECO:0000313" key="4">
    <source>
        <dbReference type="Proteomes" id="UP000294114"/>
    </source>
</evidence>
<feature type="transmembrane region" description="Helical" evidence="2">
    <location>
        <begin position="526"/>
        <end position="547"/>
    </location>
</feature>
<feature type="transmembrane region" description="Helical" evidence="2">
    <location>
        <begin position="500"/>
        <end position="520"/>
    </location>
</feature>
<feature type="region of interest" description="Disordered" evidence="1">
    <location>
        <begin position="54"/>
        <end position="74"/>
    </location>
</feature>
<comment type="caution">
    <text evidence="3">The sequence shown here is derived from an EMBL/GenBank/DDBJ whole genome shotgun (WGS) entry which is preliminary data.</text>
</comment>
<feature type="transmembrane region" description="Helical" evidence="2">
    <location>
        <begin position="347"/>
        <end position="366"/>
    </location>
</feature>
<dbReference type="Proteomes" id="UP000294114">
    <property type="component" value="Unassembled WGS sequence"/>
</dbReference>
<evidence type="ECO:0000313" key="3">
    <source>
        <dbReference type="EMBL" id="RZU76152.1"/>
    </source>
</evidence>
<dbReference type="RefSeq" id="WP_242624243.1">
    <property type="nucleotide sequence ID" value="NZ_SHLD01000001.1"/>
</dbReference>